<evidence type="ECO:0000256" key="1">
    <source>
        <dbReference type="SAM" id="MobiDB-lite"/>
    </source>
</evidence>
<reference evidence="2 3" key="1">
    <citation type="journal article" date="2018" name="Mol. Biol. Evol.">
        <title>Broad Genomic Sampling Reveals a Smut Pathogenic Ancestry of the Fungal Clade Ustilaginomycotina.</title>
        <authorList>
            <person name="Kijpornyongpan T."/>
            <person name="Mondo S.J."/>
            <person name="Barry K."/>
            <person name="Sandor L."/>
            <person name="Lee J."/>
            <person name="Lipzen A."/>
            <person name="Pangilinan J."/>
            <person name="LaButti K."/>
            <person name="Hainaut M."/>
            <person name="Henrissat B."/>
            <person name="Grigoriev I.V."/>
            <person name="Spatafora J.W."/>
            <person name="Aime M.C."/>
        </authorList>
    </citation>
    <scope>NUCLEOTIDE SEQUENCE [LARGE SCALE GENOMIC DNA]</scope>
    <source>
        <strain evidence="2 3">MCA 4718</strain>
    </source>
</reference>
<dbReference type="Proteomes" id="UP000245942">
    <property type="component" value="Unassembled WGS sequence"/>
</dbReference>
<feature type="compositionally biased region" description="Basic and acidic residues" evidence="1">
    <location>
        <begin position="121"/>
        <end position="140"/>
    </location>
</feature>
<proteinExistence type="predicted"/>
<dbReference type="PANTHER" id="PTHR28015">
    <property type="entry name" value="ATP SYNTHASE ASSEMBLY FACTOR FMC1, MITOCHONDRIAL"/>
    <property type="match status" value="1"/>
</dbReference>
<evidence type="ECO:0000313" key="2">
    <source>
        <dbReference type="EMBL" id="PWN21016.1"/>
    </source>
</evidence>
<dbReference type="PANTHER" id="PTHR28015:SF1">
    <property type="entry name" value="ATP SYNTHASE ASSEMBLY FACTOR FMC1, MITOCHONDRIAL"/>
    <property type="match status" value="1"/>
</dbReference>
<dbReference type="GO" id="GO:0033615">
    <property type="term" value="P:mitochondrial proton-transporting ATP synthase complex assembly"/>
    <property type="evidence" value="ECO:0007669"/>
    <property type="project" value="InterPro"/>
</dbReference>
<gene>
    <name evidence="2" type="ORF">BCV69DRAFT_282520</name>
</gene>
<keyword evidence="3" id="KW-1185">Reference proteome</keyword>
<accession>A0A316U6X9</accession>
<evidence type="ECO:0000313" key="3">
    <source>
        <dbReference type="Proteomes" id="UP000245942"/>
    </source>
</evidence>
<dbReference type="RefSeq" id="XP_025348176.1">
    <property type="nucleotide sequence ID" value="XM_025492388.1"/>
</dbReference>
<name>A0A316U6X9_9BASI</name>
<dbReference type="AlphaFoldDB" id="A0A316U6X9"/>
<dbReference type="STRING" id="1684307.A0A316U6X9"/>
<organism evidence="2 3">
    <name type="scientific">Pseudomicrostroma glucosiphilum</name>
    <dbReference type="NCBI Taxonomy" id="1684307"/>
    <lineage>
        <taxon>Eukaryota</taxon>
        <taxon>Fungi</taxon>
        <taxon>Dikarya</taxon>
        <taxon>Basidiomycota</taxon>
        <taxon>Ustilaginomycotina</taxon>
        <taxon>Exobasidiomycetes</taxon>
        <taxon>Microstromatales</taxon>
        <taxon>Microstromatales incertae sedis</taxon>
        <taxon>Pseudomicrostroma</taxon>
    </lineage>
</organism>
<sequence length="152" mass="16873">MASAASSSSSSTPRILYRSLLRELRSNPSTPPKAIRSPAFASQPIVSYVRQSFRASTTSDGEGASLKEMKDLELFLRSNRVHKELLVRYNPLHDQTEAERVKATARRVGLDVPVEYLPNAGKEEEMDTRSSRQRADDYKGKTGPLPPPDLDA</sequence>
<dbReference type="GeneID" id="37014122"/>
<dbReference type="EMBL" id="KZ819326">
    <property type="protein sequence ID" value="PWN21016.1"/>
    <property type="molecule type" value="Genomic_DNA"/>
</dbReference>
<feature type="region of interest" description="Disordered" evidence="1">
    <location>
        <begin position="116"/>
        <end position="152"/>
    </location>
</feature>
<protein>
    <submittedName>
        <fullName evidence="2">Uncharacterized protein</fullName>
    </submittedName>
</protein>
<dbReference type="InterPro" id="IPR039196">
    <property type="entry name" value="Fmc1"/>
</dbReference>
<dbReference type="Pfam" id="PF13233">
    <property type="entry name" value="Complex1_LYR_2"/>
    <property type="match status" value="1"/>
</dbReference>
<dbReference type="GO" id="GO:0005759">
    <property type="term" value="C:mitochondrial matrix"/>
    <property type="evidence" value="ECO:0007669"/>
    <property type="project" value="TreeGrafter"/>
</dbReference>
<dbReference type="OrthoDB" id="15893at2759"/>